<reference evidence="5" key="2">
    <citation type="submission" date="2022-08" db="EMBL/GenBank/DDBJ databases">
        <title>Complete genome sequence of 14 non-tuberculosis mycobacteria type-strains.</title>
        <authorList>
            <person name="Igarashi Y."/>
            <person name="Osugi A."/>
            <person name="Mitarai S."/>
        </authorList>
    </citation>
    <scope>NUCLEOTIDE SEQUENCE</scope>
    <source>
        <strain evidence="5">ATCC 51985</strain>
        <plasmid evidence="5">unnamed1</plasmid>
    </source>
</reference>
<keyword evidence="4" id="KW-0808">Transferase</keyword>
<evidence type="ECO:0000313" key="4">
    <source>
        <dbReference type="EMBL" id="CQD24517.1"/>
    </source>
</evidence>
<organism evidence="4 6">
    <name type="scientific">Mycobacterium lentiflavum</name>
    <dbReference type="NCBI Taxonomy" id="141349"/>
    <lineage>
        <taxon>Bacteria</taxon>
        <taxon>Bacillati</taxon>
        <taxon>Actinomycetota</taxon>
        <taxon>Actinomycetes</taxon>
        <taxon>Mycobacteriales</taxon>
        <taxon>Mycobacteriaceae</taxon>
        <taxon>Mycobacterium</taxon>
        <taxon>Mycobacterium simiae complex</taxon>
    </lineage>
</organism>
<dbReference type="InterPro" id="IPR038232">
    <property type="entry name" value="PknH-like_Extracell_sf"/>
</dbReference>
<reference evidence="4 6" key="1">
    <citation type="submission" date="2015-03" db="EMBL/GenBank/DDBJ databases">
        <authorList>
            <person name="Urmite Genomes"/>
        </authorList>
    </citation>
    <scope>NUCLEOTIDE SEQUENCE [LARGE SCALE GENOMIC DNA]</scope>
    <source>
        <strain evidence="4 6">CSUR P1491</strain>
    </source>
</reference>
<evidence type="ECO:0000259" key="3">
    <source>
        <dbReference type="Pfam" id="PF14032"/>
    </source>
</evidence>
<accession>A0A0E3WEC6</accession>
<evidence type="ECO:0000256" key="2">
    <source>
        <dbReference type="SAM" id="Phobius"/>
    </source>
</evidence>
<dbReference type="InterPro" id="IPR026954">
    <property type="entry name" value="PknH-like_Extracell"/>
</dbReference>
<dbReference type="EMBL" id="CTEE01000003">
    <property type="protein sequence ID" value="CQD24517.1"/>
    <property type="molecule type" value="Genomic_DNA"/>
</dbReference>
<dbReference type="Proteomes" id="UP000199251">
    <property type="component" value="Unassembled WGS sequence"/>
</dbReference>
<dbReference type="RefSeq" id="WP_090609997.1">
    <property type="nucleotide sequence ID" value="NZ_CP092424.2"/>
</dbReference>
<keyword evidence="2" id="KW-0472">Membrane</keyword>
<dbReference type="Pfam" id="PF14032">
    <property type="entry name" value="PknH_C"/>
    <property type="match status" value="1"/>
</dbReference>
<keyword evidence="7" id="KW-1185">Reference proteome</keyword>
<feature type="domain" description="PknH-like extracellular" evidence="3">
    <location>
        <begin position="165"/>
        <end position="350"/>
    </location>
</feature>
<evidence type="ECO:0000256" key="1">
    <source>
        <dbReference type="SAM" id="MobiDB-lite"/>
    </source>
</evidence>
<feature type="compositionally biased region" description="Low complexity" evidence="1">
    <location>
        <begin position="145"/>
        <end position="158"/>
    </location>
</feature>
<gene>
    <name evidence="4" type="ORF">BN1232_06239</name>
    <name evidence="5" type="ORF">MJO58_28285</name>
</gene>
<name>A0A0E3WEC6_MYCLN</name>
<dbReference type="Gene3D" id="3.40.1000.70">
    <property type="entry name" value="PknH-like extracellular domain"/>
    <property type="match status" value="1"/>
</dbReference>
<keyword evidence="4" id="KW-0418">Kinase</keyword>
<dbReference type="EMBL" id="CP092424">
    <property type="protein sequence ID" value="ULP45462.1"/>
    <property type="molecule type" value="Genomic_DNA"/>
</dbReference>
<evidence type="ECO:0000313" key="6">
    <source>
        <dbReference type="Proteomes" id="UP000199251"/>
    </source>
</evidence>
<keyword evidence="2" id="KW-0812">Transmembrane</keyword>
<feature type="transmembrane region" description="Helical" evidence="2">
    <location>
        <begin position="98"/>
        <end position="119"/>
    </location>
</feature>
<evidence type="ECO:0000313" key="7">
    <source>
        <dbReference type="Proteomes" id="UP001055171"/>
    </source>
</evidence>
<geneLocation type="plasmid" evidence="5 7">
    <name>unnamed1</name>
</geneLocation>
<evidence type="ECO:0000313" key="5">
    <source>
        <dbReference type="EMBL" id="ULP45462.1"/>
    </source>
</evidence>
<dbReference type="Proteomes" id="UP001055171">
    <property type="component" value="Plasmid unnamed1"/>
</dbReference>
<dbReference type="GO" id="GO:0016301">
    <property type="term" value="F:kinase activity"/>
    <property type="evidence" value="ECO:0007669"/>
    <property type="project" value="UniProtKB-KW"/>
</dbReference>
<dbReference type="STRING" id="141349.BN1232_06239"/>
<sequence>MTQTIPSHQHRGYPGYGTPYQRPFEQAGPAFAPQPGISTAGRPGQPWGPPAAPPAFSRPIPAIVPPAAGPWGPPNTWPGPSGWPMPPVNAAAKRKTHWWLVGAAGVAAVATVITATIAMEGLADHNGSATTAASGVPIPAPPVTSSPAPQTTVAAPAPGNTGSLVDDETLPTLLPDVATVGQVMSGARLEAIDKLSGSGIFNDQPNPPECAGLVVPVSSVAYSPFAPRTTLVQALRDQNKSQVHTVFNGVTTFSTQSAATAFVNQQAGTWQGCRANPIVLTPKNDKPMTWTVRDVAQRGDTLTASTALQNSSTLCQRALTAKRNVVIDITTCSQNPGDTAATLAAQISQRLGQSS</sequence>
<keyword evidence="5" id="KW-0614">Plasmid</keyword>
<protein>
    <submittedName>
        <fullName evidence="5">Sensor domain-containing protein</fullName>
    </submittedName>
    <submittedName>
        <fullName evidence="4">Ser/Thr protein kinase</fullName>
    </submittedName>
</protein>
<dbReference type="OrthoDB" id="4761557at2"/>
<feature type="region of interest" description="Disordered" evidence="1">
    <location>
        <begin position="129"/>
        <end position="163"/>
    </location>
</feature>
<dbReference type="AlphaFoldDB" id="A0A0E3WEC6"/>
<proteinExistence type="predicted"/>
<keyword evidence="2" id="KW-1133">Transmembrane helix</keyword>